<dbReference type="InterPro" id="IPR050739">
    <property type="entry name" value="MFP"/>
</dbReference>
<keyword evidence="3" id="KW-1133">Transmembrane helix</keyword>
<evidence type="ECO:0000256" key="5">
    <source>
        <dbReference type="SAM" id="Coils"/>
    </source>
</evidence>
<dbReference type="PANTHER" id="PTHR30386">
    <property type="entry name" value="MEMBRANE FUSION SUBUNIT OF EMRAB-TOLC MULTIDRUG EFFLUX PUMP"/>
    <property type="match status" value="1"/>
</dbReference>
<feature type="coiled-coil region" evidence="5">
    <location>
        <begin position="125"/>
        <end position="240"/>
    </location>
</feature>
<evidence type="ECO:0000313" key="7">
    <source>
        <dbReference type="EMBL" id="QEH38383.1"/>
    </source>
</evidence>
<dbReference type="KEGG" id="agv:OJF2_69840"/>
<feature type="coiled-coil region" evidence="5">
    <location>
        <begin position="266"/>
        <end position="300"/>
    </location>
</feature>
<gene>
    <name evidence="7" type="ORF">OJF2_69840</name>
</gene>
<name>A0A5B9WD17_9BACT</name>
<dbReference type="GO" id="GO:0016020">
    <property type="term" value="C:membrane"/>
    <property type="evidence" value="ECO:0007669"/>
    <property type="project" value="UniProtKB-SubCell"/>
</dbReference>
<keyword evidence="8" id="KW-1185">Reference proteome</keyword>
<dbReference type="Gene3D" id="2.40.50.100">
    <property type="match status" value="1"/>
</dbReference>
<organism evidence="7 8">
    <name type="scientific">Aquisphaera giovannonii</name>
    <dbReference type="NCBI Taxonomy" id="406548"/>
    <lineage>
        <taxon>Bacteria</taxon>
        <taxon>Pseudomonadati</taxon>
        <taxon>Planctomycetota</taxon>
        <taxon>Planctomycetia</taxon>
        <taxon>Isosphaerales</taxon>
        <taxon>Isosphaeraceae</taxon>
        <taxon>Aquisphaera</taxon>
    </lineage>
</organism>
<evidence type="ECO:0000256" key="3">
    <source>
        <dbReference type="ARBA" id="ARBA00022989"/>
    </source>
</evidence>
<feature type="compositionally biased region" description="Basic and acidic residues" evidence="6">
    <location>
        <begin position="1"/>
        <end position="13"/>
    </location>
</feature>
<dbReference type="Proteomes" id="UP000324233">
    <property type="component" value="Chromosome"/>
</dbReference>
<evidence type="ECO:0000256" key="6">
    <source>
        <dbReference type="SAM" id="MobiDB-lite"/>
    </source>
</evidence>
<evidence type="ECO:0000313" key="8">
    <source>
        <dbReference type="Proteomes" id="UP000324233"/>
    </source>
</evidence>
<dbReference type="RefSeq" id="WP_168222201.1">
    <property type="nucleotide sequence ID" value="NZ_CP042997.1"/>
</dbReference>
<keyword evidence="4" id="KW-0472">Membrane</keyword>
<evidence type="ECO:0000256" key="4">
    <source>
        <dbReference type="ARBA" id="ARBA00023136"/>
    </source>
</evidence>
<proteinExistence type="predicted"/>
<keyword evidence="2" id="KW-0812">Transmembrane</keyword>
<keyword evidence="5" id="KW-0175">Coiled coil</keyword>
<feature type="compositionally biased region" description="Low complexity" evidence="6">
    <location>
        <begin position="23"/>
        <end position="35"/>
    </location>
</feature>
<sequence length="434" mass="46771">MDSTRIRLDESRTKMTPSRELLAPVPASGPAAGGAREAREGRGIRWGRLVRWGVGLAILAEAGWLATPTVLYRTSVRATVTAPVVAVRVSHEGEVVGTPPAVGERVSAGQVLFELQMAVPDRRPAERLRGEIESARKSSAALEAQVARLDEVKRELGKHFSDYREVREAQAQRQAAEQAARVQSAEARLKTAEFEVAMQRRLSGKGVSSGVDLARAENALVEARTELEVARQSAARHQLQLEAARKGLFVGEADGGQDRVASRQRCDEIEIQQAGLRERRDELEAQIREMEARLASEDRHLAATRIPVRSPIGGVVWSSPLAAGSEISPGWTALEVVDPARLRVEALFRDADAQRIRPGLPVKVRLPGSEGVLDGHVARVSAPGPAEVEPVAGRPDGSAYPGTFRATVALDRQPDGGERAEAYVGGSAVVWAAR</sequence>
<dbReference type="PANTHER" id="PTHR30386:SF26">
    <property type="entry name" value="TRANSPORT PROTEIN COMB"/>
    <property type="match status" value="1"/>
</dbReference>
<evidence type="ECO:0000256" key="1">
    <source>
        <dbReference type="ARBA" id="ARBA00004167"/>
    </source>
</evidence>
<dbReference type="AlphaFoldDB" id="A0A5B9WD17"/>
<feature type="region of interest" description="Disordered" evidence="6">
    <location>
        <begin position="1"/>
        <end position="38"/>
    </location>
</feature>
<dbReference type="SUPFAM" id="SSF111369">
    <property type="entry name" value="HlyD-like secretion proteins"/>
    <property type="match status" value="1"/>
</dbReference>
<dbReference type="Gene3D" id="2.40.30.170">
    <property type="match status" value="1"/>
</dbReference>
<protein>
    <submittedName>
        <fullName evidence="7">Multidrug resistance protein MdtN</fullName>
    </submittedName>
</protein>
<comment type="subcellular location">
    <subcellularLocation>
        <location evidence="1">Membrane</location>
        <topology evidence="1">Single-pass membrane protein</topology>
    </subcellularLocation>
</comment>
<reference evidence="7 8" key="1">
    <citation type="submission" date="2019-08" db="EMBL/GenBank/DDBJ databases">
        <title>Deep-cultivation of Planctomycetes and their phenomic and genomic characterization uncovers novel biology.</title>
        <authorList>
            <person name="Wiegand S."/>
            <person name="Jogler M."/>
            <person name="Boedeker C."/>
            <person name="Pinto D."/>
            <person name="Vollmers J."/>
            <person name="Rivas-Marin E."/>
            <person name="Kohn T."/>
            <person name="Peeters S.H."/>
            <person name="Heuer A."/>
            <person name="Rast P."/>
            <person name="Oberbeckmann S."/>
            <person name="Bunk B."/>
            <person name="Jeske O."/>
            <person name="Meyerdierks A."/>
            <person name="Storesund J.E."/>
            <person name="Kallscheuer N."/>
            <person name="Luecker S."/>
            <person name="Lage O.M."/>
            <person name="Pohl T."/>
            <person name="Merkel B.J."/>
            <person name="Hornburger P."/>
            <person name="Mueller R.-W."/>
            <person name="Bruemmer F."/>
            <person name="Labrenz M."/>
            <person name="Spormann A.M."/>
            <person name="Op den Camp H."/>
            <person name="Overmann J."/>
            <person name="Amann R."/>
            <person name="Jetten M.S.M."/>
            <person name="Mascher T."/>
            <person name="Medema M.H."/>
            <person name="Devos D.P."/>
            <person name="Kaster A.-K."/>
            <person name="Ovreas L."/>
            <person name="Rohde M."/>
            <person name="Galperin M.Y."/>
            <person name="Jogler C."/>
        </authorList>
    </citation>
    <scope>NUCLEOTIDE SEQUENCE [LARGE SCALE GENOMIC DNA]</scope>
    <source>
        <strain evidence="7 8">OJF2</strain>
    </source>
</reference>
<dbReference type="Gene3D" id="1.10.287.470">
    <property type="entry name" value="Helix hairpin bin"/>
    <property type="match status" value="1"/>
</dbReference>
<evidence type="ECO:0000256" key="2">
    <source>
        <dbReference type="ARBA" id="ARBA00022692"/>
    </source>
</evidence>
<dbReference type="EMBL" id="CP042997">
    <property type="protein sequence ID" value="QEH38383.1"/>
    <property type="molecule type" value="Genomic_DNA"/>
</dbReference>
<accession>A0A5B9WD17</accession>